<dbReference type="AlphaFoldDB" id="A0A5J4VJY7"/>
<protein>
    <recommendedName>
        <fullName evidence="3">Rhodanese domain-containing protein</fullName>
    </recommendedName>
</protein>
<evidence type="ECO:0000313" key="1">
    <source>
        <dbReference type="EMBL" id="KAA6382892.1"/>
    </source>
</evidence>
<organism evidence="1 2">
    <name type="scientific">Streblomastix strix</name>
    <dbReference type="NCBI Taxonomy" id="222440"/>
    <lineage>
        <taxon>Eukaryota</taxon>
        <taxon>Metamonada</taxon>
        <taxon>Preaxostyla</taxon>
        <taxon>Oxymonadida</taxon>
        <taxon>Streblomastigidae</taxon>
        <taxon>Streblomastix</taxon>
    </lineage>
</organism>
<sequence>MQYISQQDLYNTARGKKLYAIPYDLRPRKQFEACHVMRAWNLDILSLDIDLNKIKASKEASIEFLKQVPGFDKVQKRFEVNVYLISGKQTEVFLEDIRAIFGNSISPSRIFALDVEREDEEEDTIQISQ</sequence>
<name>A0A5J4VJY7_9EUKA</name>
<dbReference type="EMBL" id="SNRW01006531">
    <property type="protein sequence ID" value="KAA6382892.1"/>
    <property type="molecule type" value="Genomic_DNA"/>
</dbReference>
<dbReference type="Proteomes" id="UP000324800">
    <property type="component" value="Unassembled WGS sequence"/>
</dbReference>
<accession>A0A5J4VJY7</accession>
<evidence type="ECO:0008006" key="3">
    <source>
        <dbReference type="Google" id="ProtNLM"/>
    </source>
</evidence>
<comment type="caution">
    <text evidence="1">The sequence shown here is derived from an EMBL/GenBank/DDBJ whole genome shotgun (WGS) entry which is preliminary data.</text>
</comment>
<dbReference type="OrthoDB" id="10261062at2759"/>
<proteinExistence type="predicted"/>
<reference evidence="1 2" key="1">
    <citation type="submission" date="2019-03" db="EMBL/GenBank/DDBJ databases">
        <title>Single cell metagenomics reveals metabolic interactions within the superorganism composed of flagellate Streblomastix strix and complex community of Bacteroidetes bacteria on its surface.</title>
        <authorList>
            <person name="Treitli S.C."/>
            <person name="Kolisko M."/>
            <person name="Husnik F."/>
            <person name="Keeling P."/>
            <person name="Hampl V."/>
        </authorList>
    </citation>
    <scope>NUCLEOTIDE SEQUENCE [LARGE SCALE GENOMIC DNA]</scope>
    <source>
        <strain evidence="1">ST1C</strain>
    </source>
</reference>
<gene>
    <name evidence="1" type="ORF">EZS28_021582</name>
</gene>
<evidence type="ECO:0000313" key="2">
    <source>
        <dbReference type="Proteomes" id="UP000324800"/>
    </source>
</evidence>